<gene>
    <name evidence="1" type="ORF">BAUCODRAFT_120077</name>
</gene>
<protein>
    <submittedName>
        <fullName evidence="1">Uncharacterized protein</fullName>
    </submittedName>
</protein>
<dbReference type="EMBL" id="KB445552">
    <property type="protein sequence ID" value="EMC98777.1"/>
    <property type="molecule type" value="Genomic_DNA"/>
</dbReference>
<accession>M2LVT6</accession>
<name>M2LVT6_BAUPA</name>
<proteinExistence type="predicted"/>
<organism evidence="1 2">
    <name type="scientific">Baudoinia panamericana (strain UAMH 10762)</name>
    <name type="common">Angels' share fungus</name>
    <name type="synonym">Baudoinia compniacensis (strain UAMH 10762)</name>
    <dbReference type="NCBI Taxonomy" id="717646"/>
    <lineage>
        <taxon>Eukaryota</taxon>
        <taxon>Fungi</taxon>
        <taxon>Dikarya</taxon>
        <taxon>Ascomycota</taxon>
        <taxon>Pezizomycotina</taxon>
        <taxon>Dothideomycetes</taxon>
        <taxon>Dothideomycetidae</taxon>
        <taxon>Mycosphaerellales</taxon>
        <taxon>Teratosphaeriaceae</taxon>
        <taxon>Baudoinia</taxon>
    </lineage>
</organism>
<reference evidence="1 2" key="1">
    <citation type="journal article" date="2012" name="PLoS Pathog.">
        <title>Diverse lifestyles and strategies of plant pathogenesis encoded in the genomes of eighteen Dothideomycetes fungi.</title>
        <authorList>
            <person name="Ohm R.A."/>
            <person name="Feau N."/>
            <person name="Henrissat B."/>
            <person name="Schoch C.L."/>
            <person name="Horwitz B.A."/>
            <person name="Barry K.W."/>
            <person name="Condon B.J."/>
            <person name="Copeland A.C."/>
            <person name="Dhillon B."/>
            <person name="Glaser F."/>
            <person name="Hesse C.N."/>
            <person name="Kosti I."/>
            <person name="LaButti K."/>
            <person name="Lindquist E.A."/>
            <person name="Lucas S."/>
            <person name="Salamov A.A."/>
            <person name="Bradshaw R.E."/>
            <person name="Ciuffetti L."/>
            <person name="Hamelin R.C."/>
            <person name="Kema G.H.J."/>
            <person name="Lawrence C."/>
            <person name="Scott J.A."/>
            <person name="Spatafora J.W."/>
            <person name="Turgeon B.G."/>
            <person name="de Wit P.J.G.M."/>
            <person name="Zhong S."/>
            <person name="Goodwin S.B."/>
            <person name="Grigoriev I.V."/>
        </authorList>
    </citation>
    <scope>NUCLEOTIDE SEQUENCE [LARGE SCALE GENOMIC DNA]</scope>
    <source>
        <strain evidence="1 2">UAMH 10762</strain>
    </source>
</reference>
<evidence type="ECO:0000313" key="2">
    <source>
        <dbReference type="Proteomes" id="UP000011761"/>
    </source>
</evidence>
<dbReference type="HOGENOM" id="CLU_2978772_0_0_1"/>
<evidence type="ECO:0000313" key="1">
    <source>
        <dbReference type="EMBL" id="EMC98777.1"/>
    </source>
</evidence>
<dbReference type="GeneID" id="19107477"/>
<keyword evidence="2" id="KW-1185">Reference proteome</keyword>
<dbReference type="KEGG" id="bcom:BAUCODRAFT_120077"/>
<sequence length="58" mass="6461">MLKTLCRQPERPGSFAKHIVARNPSGGECIYSSKYGSAHYQKWSIHLLASAWLDAVVT</sequence>
<dbReference type="RefSeq" id="XP_007673930.1">
    <property type="nucleotide sequence ID" value="XM_007675740.1"/>
</dbReference>
<dbReference type="Proteomes" id="UP000011761">
    <property type="component" value="Unassembled WGS sequence"/>
</dbReference>
<dbReference type="AlphaFoldDB" id="M2LVT6"/>